<dbReference type="Pfam" id="PF13563">
    <property type="entry name" value="2_5_RNA_ligase2"/>
    <property type="match status" value="1"/>
</dbReference>
<gene>
    <name evidence="1" type="ORF">FRZ44_21860</name>
</gene>
<dbReference type="InterPro" id="IPR009097">
    <property type="entry name" value="Cyclic_Pdiesterase"/>
</dbReference>
<dbReference type="AlphaFoldDB" id="A0A5J6MIB3"/>
<dbReference type="PANTHER" id="PTHR40037">
    <property type="entry name" value="PHOSPHOESTERASE YJCG-RELATED"/>
    <property type="match status" value="1"/>
</dbReference>
<dbReference type="Gene3D" id="3.90.1140.10">
    <property type="entry name" value="Cyclic phosphodiesterase"/>
    <property type="match status" value="1"/>
</dbReference>
<proteinExistence type="predicted"/>
<sequence>MSSAESALVVLVPDAEPLVDSFRQKYDPSAAEGIPAHITILYPFLSPDRIDTAVLGFLRQCFARVAPFRFSLAKTERLAAEVLYLAPDPAEPFRELTLAVWNRYPQTPPYGGKHTNIVPHLTVAQLADERELDRVAEEFAKASPEKLPIHAAATEVALMDNKSGRWQVRASLGLGGSIENL</sequence>
<evidence type="ECO:0000313" key="1">
    <source>
        <dbReference type="EMBL" id="QEX16891.1"/>
    </source>
</evidence>
<keyword evidence="2" id="KW-1185">Reference proteome</keyword>
<dbReference type="SUPFAM" id="SSF55144">
    <property type="entry name" value="LigT-like"/>
    <property type="match status" value="1"/>
</dbReference>
<dbReference type="KEGG" id="htq:FRZ44_21860"/>
<reference evidence="1 2" key="1">
    <citation type="submission" date="2019-08" db="EMBL/GenBank/DDBJ databases">
        <title>Hyperibacter terrae gen. nov., sp. nov. and Hyperibacter viscosus sp. nov., two new members in the family Rhodospirillaceae isolated from the rhizosphere of Hypericum perforatum.</title>
        <authorList>
            <person name="Noviana Z."/>
        </authorList>
    </citation>
    <scope>NUCLEOTIDE SEQUENCE [LARGE SCALE GENOMIC DNA]</scope>
    <source>
        <strain evidence="1 2">R5913</strain>
    </source>
</reference>
<dbReference type="PANTHER" id="PTHR40037:SF1">
    <property type="entry name" value="PHOSPHOESTERASE SAOUHSC_00951-RELATED"/>
    <property type="match status" value="1"/>
</dbReference>
<dbReference type="RefSeq" id="WP_191908530.1">
    <property type="nucleotide sequence ID" value="NZ_CP042906.1"/>
</dbReference>
<dbReference type="Proteomes" id="UP000326202">
    <property type="component" value="Chromosome"/>
</dbReference>
<accession>A0A5J6MIB3</accession>
<evidence type="ECO:0000313" key="2">
    <source>
        <dbReference type="Proteomes" id="UP000326202"/>
    </source>
</evidence>
<dbReference type="EMBL" id="CP042906">
    <property type="protein sequence ID" value="QEX16891.1"/>
    <property type="molecule type" value="Genomic_DNA"/>
</dbReference>
<evidence type="ECO:0008006" key="3">
    <source>
        <dbReference type="Google" id="ProtNLM"/>
    </source>
</evidence>
<name>A0A5J6MIB3_9PROT</name>
<dbReference type="InterPro" id="IPR050580">
    <property type="entry name" value="2H_phosphoesterase_YjcG-like"/>
</dbReference>
<protein>
    <recommendedName>
        <fullName evidence="3">2'-5' RNA ligase family protein</fullName>
    </recommendedName>
</protein>
<organism evidence="1 2">
    <name type="scientific">Hypericibacter terrae</name>
    <dbReference type="NCBI Taxonomy" id="2602015"/>
    <lineage>
        <taxon>Bacteria</taxon>
        <taxon>Pseudomonadati</taxon>
        <taxon>Pseudomonadota</taxon>
        <taxon>Alphaproteobacteria</taxon>
        <taxon>Rhodospirillales</taxon>
        <taxon>Dongiaceae</taxon>
        <taxon>Hypericibacter</taxon>
    </lineage>
</organism>